<sequence>MPFFGPRWSKSLSSKHGGGVTVDRHGVRRNPFRFNCCGFTCFR</sequence>
<reference evidence="2 3" key="1">
    <citation type="submission" date="2016-03" db="EMBL/GenBank/DDBJ databases">
        <authorList>
            <person name="Ploux O."/>
        </authorList>
    </citation>
    <scope>NUCLEOTIDE SEQUENCE [LARGE SCALE GENOMIC DNA]</scope>
    <source>
        <strain evidence="2 3">URUG2</strain>
    </source>
</reference>
<keyword evidence="3" id="KW-1185">Reference proteome</keyword>
<dbReference type="Proteomes" id="UP000225277">
    <property type="component" value="Unassembled WGS sequence"/>
</dbReference>
<evidence type="ECO:0000313" key="2">
    <source>
        <dbReference type="EMBL" id="CZT24023.1"/>
    </source>
</evidence>
<evidence type="ECO:0000256" key="1">
    <source>
        <dbReference type="SAM" id="MobiDB-lite"/>
    </source>
</evidence>
<name>A0A2D3V7P9_9PEZI</name>
<gene>
    <name evidence="2" type="ORF">RCC_09740</name>
</gene>
<organism evidence="2 3">
    <name type="scientific">Ramularia collo-cygni</name>
    <dbReference type="NCBI Taxonomy" id="112498"/>
    <lineage>
        <taxon>Eukaryota</taxon>
        <taxon>Fungi</taxon>
        <taxon>Dikarya</taxon>
        <taxon>Ascomycota</taxon>
        <taxon>Pezizomycotina</taxon>
        <taxon>Dothideomycetes</taxon>
        <taxon>Dothideomycetidae</taxon>
        <taxon>Mycosphaerellales</taxon>
        <taxon>Mycosphaerellaceae</taxon>
        <taxon>Ramularia</taxon>
    </lineage>
</organism>
<dbReference type="AlphaFoldDB" id="A0A2D3V7P9"/>
<dbReference type="OrthoDB" id="4774177at2759"/>
<feature type="region of interest" description="Disordered" evidence="1">
    <location>
        <begin position="1"/>
        <end position="21"/>
    </location>
</feature>
<dbReference type="RefSeq" id="XP_023630747.1">
    <property type="nucleotide sequence ID" value="XM_023774979.1"/>
</dbReference>
<evidence type="ECO:0000313" key="3">
    <source>
        <dbReference type="Proteomes" id="UP000225277"/>
    </source>
</evidence>
<accession>A0A2D3V7P9</accession>
<proteinExistence type="predicted"/>
<dbReference type="EMBL" id="FJUY01000019">
    <property type="protein sequence ID" value="CZT24023.1"/>
    <property type="molecule type" value="Genomic_DNA"/>
</dbReference>
<dbReference type="GeneID" id="35604801"/>
<protein>
    <submittedName>
        <fullName evidence="2">Uncharacterized protein</fullName>
    </submittedName>
</protein>